<feature type="transmembrane region" description="Helical" evidence="7">
    <location>
        <begin position="39"/>
        <end position="60"/>
    </location>
</feature>
<keyword evidence="9" id="KW-1185">Reference proteome</keyword>
<evidence type="ECO:0000256" key="4">
    <source>
        <dbReference type="ARBA" id="ARBA00022692"/>
    </source>
</evidence>
<feature type="transmembrane region" description="Helical" evidence="7">
    <location>
        <begin position="81"/>
        <end position="106"/>
    </location>
</feature>
<comment type="similarity">
    <text evidence="2">Belongs to the polysaccharide synthase family.</text>
</comment>
<dbReference type="PANTHER" id="PTHR30250:SF10">
    <property type="entry name" value="LIPOPOLYSACCHARIDE BIOSYNTHESIS PROTEIN WZXC"/>
    <property type="match status" value="1"/>
</dbReference>
<feature type="transmembrane region" description="Helical" evidence="7">
    <location>
        <begin position="351"/>
        <end position="375"/>
    </location>
</feature>
<evidence type="ECO:0000313" key="9">
    <source>
        <dbReference type="Proteomes" id="UP000653674"/>
    </source>
</evidence>
<keyword evidence="4 7" id="KW-0812">Transmembrane</keyword>
<organism evidence="8 9">
    <name type="scientific">Planosporangium flavigriseum</name>
    <dbReference type="NCBI Taxonomy" id="373681"/>
    <lineage>
        <taxon>Bacteria</taxon>
        <taxon>Bacillati</taxon>
        <taxon>Actinomycetota</taxon>
        <taxon>Actinomycetes</taxon>
        <taxon>Micromonosporales</taxon>
        <taxon>Micromonosporaceae</taxon>
        <taxon>Planosporangium</taxon>
    </lineage>
</organism>
<feature type="transmembrane region" description="Helical" evidence="7">
    <location>
        <begin position="201"/>
        <end position="222"/>
    </location>
</feature>
<evidence type="ECO:0000313" key="8">
    <source>
        <dbReference type="EMBL" id="GIG73649.1"/>
    </source>
</evidence>
<feature type="transmembrane region" description="Helical" evidence="7">
    <location>
        <begin position="171"/>
        <end position="189"/>
    </location>
</feature>
<feature type="transmembrane region" description="Helical" evidence="7">
    <location>
        <begin position="145"/>
        <end position="165"/>
    </location>
</feature>
<dbReference type="Proteomes" id="UP000653674">
    <property type="component" value="Unassembled WGS sequence"/>
</dbReference>
<feature type="transmembrane region" description="Helical" evidence="7">
    <location>
        <begin position="12"/>
        <end position="33"/>
    </location>
</feature>
<name>A0A8J3LLR4_9ACTN</name>
<feature type="transmembrane region" description="Helical" evidence="7">
    <location>
        <begin position="242"/>
        <end position="265"/>
    </location>
</feature>
<accession>A0A8J3LLR4</accession>
<reference evidence="8" key="1">
    <citation type="submission" date="2021-01" db="EMBL/GenBank/DDBJ databases">
        <title>Whole genome shotgun sequence of Planosporangium flavigriseum NBRC 105377.</title>
        <authorList>
            <person name="Komaki H."/>
            <person name="Tamura T."/>
        </authorList>
    </citation>
    <scope>NUCLEOTIDE SEQUENCE</scope>
    <source>
        <strain evidence="8">NBRC 105377</strain>
    </source>
</reference>
<comment type="subcellular location">
    <subcellularLocation>
        <location evidence="1">Cell membrane</location>
        <topology evidence="1">Multi-pass membrane protein</topology>
    </subcellularLocation>
</comment>
<evidence type="ECO:0000256" key="2">
    <source>
        <dbReference type="ARBA" id="ARBA00007430"/>
    </source>
</evidence>
<feature type="transmembrane region" description="Helical" evidence="7">
    <location>
        <begin position="286"/>
        <end position="306"/>
    </location>
</feature>
<evidence type="ECO:0000256" key="3">
    <source>
        <dbReference type="ARBA" id="ARBA00022475"/>
    </source>
</evidence>
<feature type="transmembrane region" description="Helical" evidence="7">
    <location>
        <begin position="318"/>
        <end position="339"/>
    </location>
</feature>
<evidence type="ECO:0000256" key="5">
    <source>
        <dbReference type="ARBA" id="ARBA00022989"/>
    </source>
</evidence>
<evidence type="ECO:0000256" key="1">
    <source>
        <dbReference type="ARBA" id="ARBA00004651"/>
    </source>
</evidence>
<evidence type="ECO:0000256" key="7">
    <source>
        <dbReference type="SAM" id="Phobius"/>
    </source>
</evidence>
<dbReference type="PANTHER" id="PTHR30250">
    <property type="entry name" value="PST FAMILY PREDICTED COLANIC ACID TRANSPORTER"/>
    <property type="match status" value="1"/>
</dbReference>
<dbReference type="EMBL" id="BONU01000010">
    <property type="protein sequence ID" value="GIG73649.1"/>
    <property type="molecule type" value="Genomic_DNA"/>
</dbReference>
<comment type="caution">
    <text evidence="8">The sequence shown here is derived from an EMBL/GenBank/DDBJ whole genome shotgun (WGS) entry which is preliminary data.</text>
</comment>
<protein>
    <submittedName>
        <fullName evidence="8">Polysaccharide biosynthesis protein</fullName>
    </submittedName>
</protein>
<keyword evidence="3" id="KW-1003">Cell membrane</keyword>
<feature type="transmembrane region" description="Helical" evidence="7">
    <location>
        <begin position="381"/>
        <end position="404"/>
    </location>
</feature>
<gene>
    <name evidence="8" type="ORF">Pfl04_20530</name>
</gene>
<dbReference type="GO" id="GO:0005886">
    <property type="term" value="C:plasma membrane"/>
    <property type="evidence" value="ECO:0007669"/>
    <property type="project" value="UniProtKB-SubCell"/>
</dbReference>
<keyword evidence="5 7" id="KW-1133">Transmembrane helix</keyword>
<dbReference type="AlphaFoldDB" id="A0A8J3LLR4"/>
<dbReference type="Pfam" id="PF13440">
    <property type="entry name" value="Polysacc_synt_3"/>
    <property type="match status" value="1"/>
</dbReference>
<feature type="transmembrane region" description="Helical" evidence="7">
    <location>
        <begin position="112"/>
        <end position="133"/>
    </location>
</feature>
<feature type="transmembrane region" description="Helical" evidence="7">
    <location>
        <begin position="441"/>
        <end position="460"/>
    </location>
</feature>
<dbReference type="RefSeq" id="WP_168077723.1">
    <property type="nucleotide sequence ID" value="NZ_BONU01000010.1"/>
</dbReference>
<dbReference type="InterPro" id="IPR050833">
    <property type="entry name" value="Poly_Biosynth_Transport"/>
</dbReference>
<feature type="transmembrane region" description="Helical" evidence="7">
    <location>
        <begin position="416"/>
        <end position="435"/>
    </location>
</feature>
<sequence>MAQSVRRGLGWSFISSIATRVGTVLSGIVLARLLSPADYGQFTVALVVLLVLANINDLGLEATLVRWPGAIDEIAPTATTIIFSASCLLAGGVFVGAPAIAAALNAPDAAGIVRLMAVSVVVNGLFAVPSAILTRSFMQGRRATADLTGMVVTLGLSVVLAVMGFGAWSLAWGRFAGNGVNSVLLWWFAPARYRPGWSRAAARHVLAGGLPIAGTLLLAVGLMNVDYVVVGRLLDPAELGLYLLAFNLSSWPVSILSVAVARISVPAFARLQHDLTALRAAFRRSLTLIMAPTVLVAVMLAVYALPATRVVYGPRWSAAAAALSFLAVLGALRVAMQFAADLLTAAGKARLTLVIQGGWIIALLPALVIGVTHAGIRGAGIAHVAVALCVAVPAHLAALATLRISPLDVLRSAGRPVAAGAAAALVAVGVQWLIADDLATLVVGGLAGAAVFAVVARPILRLVSESPADPRSSGG</sequence>
<keyword evidence="6 7" id="KW-0472">Membrane</keyword>
<proteinExistence type="inferred from homology"/>
<evidence type="ECO:0000256" key="6">
    <source>
        <dbReference type="ARBA" id="ARBA00023136"/>
    </source>
</evidence>